<comment type="subunit">
    <text evidence="4">The glycine cleavage system is composed of four proteins: P, T, L and H. In this organism, the P 'protein' is a heterodimer of two subunits.</text>
</comment>
<dbReference type="CDD" id="cd00613">
    <property type="entry name" value="GDC-P"/>
    <property type="match status" value="1"/>
</dbReference>
<accession>A0A937XGM6</accession>
<dbReference type="GO" id="GO:0009116">
    <property type="term" value="P:nucleoside metabolic process"/>
    <property type="evidence" value="ECO:0007669"/>
    <property type="project" value="InterPro"/>
</dbReference>
<dbReference type="EC" id="1.4.4.2" evidence="4"/>
<dbReference type="Proteomes" id="UP000779900">
    <property type="component" value="Unassembled WGS sequence"/>
</dbReference>
<dbReference type="InterPro" id="IPR020581">
    <property type="entry name" value="GDC_P"/>
</dbReference>
<feature type="domain" description="Glycine cleavage system P-protein N-terminal" evidence="5">
    <location>
        <begin position="2"/>
        <end position="439"/>
    </location>
</feature>
<dbReference type="Gene3D" id="3.40.640.10">
    <property type="entry name" value="Type I PLP-dependent aspartate aminotransferase-like (Major domain)"/>
    <property type="match status" value="1"/>
</dbReference>
<keyword evidence="2 4" id="KW-0560">Oxidoreductase</keyword>
<evidence type="ECO:0000256" key="4">
    <source>
        <dbReference type="HAMAP-Rule" id="MF_00712"/>
    </source>
</evidence>
<evidence type="ECO:0000313" key="6">
    <source>
        <dbReference type="EMBL" id="MBM3331281.1"/>
    </source>
</evidence>
<evidence type="ECO:0000256" key="1">
    <source>
        <dbReference type="ARBA" id="ARBA00003788"/>
    </source>
</evidence>
<evidence type="ECO:0000256" key="3">
    <source>
        <dbReference type="ARBA" id="ARBA00049026"/>
    </source>
</evidence>
<dbReference type="SUPFAM" id="SSF53383">
    <property type="entry name" value="PLP-dependent transferases"/>
    <property type="match status" value="1"/>
</dbReference>
<dbReference type="InterPro" id="IPR023010">
    <property type="entry name" value="GcvPA"/>
</dbReference>
<dbReference type="AlphaFoldDB" id="A0A937XGM6"/>
<dbReference type="PANTHER" id="PTHR42806:SF1">
    <property type="entry name" value="GLYCINE DEHYDROGENASE (DECARBOXYLATING)"/>
    <property type="match status" value="1"/>
</dbReference>
<dbReference type="InterPro" id="IPR015424">
    <property type="entry name" value="PyrdxlP-dep_Trfase"/>
</dbReference>
<sequence length="448" mass="48418">MRFTPHTDADRKLMLERIGVKTIDELFAGIPAGIRLDRPLNLPEPLSEPEAVCVLNKLAAENTGANQLACFAGAGAYDHYIPAIVDTIVSRPEFYTAYTPYQAEVSQGTLQAIYEFQSLVCRLYGTDVANASMYDCATALAESAHMARDITRRNRVLVAASVNPTHVEVVRTYAHGLNIPIEFVPLAGNTIDLDALSRMCTADVAALIIQHPSFFGNTEPVRSASEIVHKAGALLVVSADPISLGALEPPGTYDADIAVGDGQPLGIPLSFGGPYLGLMSAKKKYIRNMPGRIIARTVDTEGKPGFVLALQTREQHIRRERATSNICTNQALCALAASVYMATMGRTGITEVANQSMAKAHYLAAGIAAVPGFSTETSAPFFKEFVVRTPVPAARVVEAGVKRGILAGVALDRFNPEWKDRLLVAVTEKRTKAEMDQYCEFLKQEFGS</sequence>
<evidence type="ECO:0000256" key="2">
    <source>
        <dbReference type="ARBA" id="ARBA00023002"/>
    </source>
</evidence>
<dbReference type="GO" id="GO:0019464">
    <property type="term" value="P:glycine decarboxylation via glycine cleavage system"/>
    <property type="evidence" value="ECO:0007669"/>
    <property type="project" value="UniProtKB-UniRule"/>
</dbReference>
<dbReference type="GO" id="GO:0004375">
    <property type="term" value="F:glycine dehydrogenase (decarboxylating) activity"/>
    <property type="evidence" value="ECO:0007669"/>
    <property type="project" value="UniProtKB-EC"/>
</dbReference>
<comment type="function">
    <text evidence="1 4">The glycine cleavage system catalyzes the degradation of glycine. The P protein binds the alpha-amino group of glycine through its pyridoxal phosphate cofactor; CO(2) is released and the remaining methylamine moiety is then transferred to the lipoamide cofactor of the H protein.</text>
</comment>
<organism evidence="6 7">
    <name type="scientific">candidate division WOR-3 bacterium</name>
    <dbReference type="NCBI Taxonomy" id="2052148"/>
    <lineage>
        <taxon>Bacteria</taxon>
        <taxon>Bacteria division WOR-3</taxon>
    </lineage>
</organism>
<comment type="similarity">
    <text evidence="4">Belongs to the GcvP family. N-terminal subunit subfamily.</text>
</comment>
<dbReference type="InterPro" id="IPR015421">
    <property type="entry name" value="PyrdxlP-dep_Trfase_major"/>
</dbReference>
<dbReference type="EMBL" id="VGIR01000024">
    <property type="protein sequence ID" value="MBM3331281.1"/>
    <property type="molecule type" value="Genomic_DNA"/>
</dbReference>
<gene>
    <name evidence="4" type="primary">gcvPA</name>
    <name evidence="6" type="ORF">FJY68_05425</name>
</gene>
<dbReference type="PANTHER" id="PTHR42806">
    <property type="entry name" value="GLYCINE CLEAVAGE SYSTEM P-PROTEIN"/>
    <property type="match status" value="1"/>
</dbReference>
<dbReference type="InterPro" id="IPR015422">
    <property type="entry name" value="PyrdxlP-dep_Trfase_small"/>
</dbReference>
<dbReference type="Pfam" id="PF02347">
    <property type="entry name" value="GDC-P"/>
    <property type="match status" value="1"/>
</dbReference>
<reference evidence="6" key="1">
    <citation type="submission" date="2019-03" db="EMBL/GenBank/DDBJ databases">
        <title>Lake Tanganyika Metagenome-Assembled Genomes (MAGs).</title>
        <authorList>
            <person name="Tran P."/>
        </authorList>
    </citation>
    <scope>NUCLEOTIDE SEQUENCE</scope>
    <source>
        <strain evidence="6">K_DeepCast_150m_m2_040</strain>
    </source>
</reference>
<comment type="caution">
    <text evidence="6">The sequence shown here is derived from an EMBL/GenBank/DDBJ whole genome shotgun (WGS) entry which is preliminary data.</text>
</comment>
<evidence type="ECO:0000313" key="7">
    <source>
        <dbReference type="Proteomes" id="UP000779900"/>
    </source>
</evidence>
<dbReference type="PIRSF" id="PIRSF006815">
    <property type="entry name" value="GcvPA"/>
    <property type="match status" value="1"/>
</dbReference>
<dbReference type="NCBIfam" id="NF001696">
    <property type="entry name" value="PRK00451.1"/>
    <property type="match status" value="1"/>
</dbReference>
<dbReference type="Gene3D" id="3.90.1150.10">
    <property type="entry name" value="Aspartate Aminotransferase, domain 1"/>
    <property type="match status" value="1"/>
</dbReference>
<dbReference type="InterPro" id="IPR049315">
    <property type="entry name" value="GDC-P_N"/>
</dbReference>
<proteinExistence type="inferred from homology"/>
<comment type="catalytic activity">
    <reaction evidence="3 4">
        <text>N(6)-[(R)-lipoyl]-L-lysyl-[glycine-cleavage complex H protein] + glycine + H(+) = N(6)-[(R)-S(8)-aminomethyldihydrolipoyl]-L-lysyl-[glycine-cleavage complex H protein] + CO2</text>
        <dbReference type="Rhea" id="RHEA:24304"/>
        <dbReference type="Rhea" id="RHEA-COMP:10494"/>
        <dbReference type="Rhea" id="RHEA-COMP:10495"/>
        <dbReference type="ChEBI" id="CHEBI:15378"/>
        <dbReference type="ChEBI" id="CHEBI:16526"/>
        <dbReference type="ChEBI" id="CHEBI:57305"/>
        <dbReference type="ChEBI" id="CHEBI:83099"/>
        <dbReference type="ChEBI" id="CHEBI:83143"/>
        <dbReference type="EC" id="1.4.4.2"/>
    </reaction>
</comment>
<evidence type="ECO:0000259" key="5">
    <source>
        <dbReference type="Pfam" id="PF02347"/>
    </source>
</evidence>
<protein>
    <recommendedName>
        <fullName evidence="4">Probable glycine dehydrogenase (decarboxylating) subunit 1</fullName>
        <ecNumber evidence="4">1.4.4.2</ecNumber>
    </recommendedName>
    <alternativeName>
        <fullName evidence="4">Glycine cleavage system P-protein subunit 1</fullName>
    </alternativeName>
    <alternativeName>
        <fullName evidence="4">Glycine decarboxylase subunit 1</fullName>
    </alternativeName>
    <alternativeName>
        <fullName evidence="4">Glycine dehydrogenase (aminomethyl-transferring) subunit 1</fullName>
    </alternativeName>
</protein>
<name>A0A937XGM6_UNCW3</name>
<dbReference type="HAMAP" id="MF_00712">
    <property type="entry name" value="GcvPA"/>
    <property type="match status" value="1"/>
</dbReference>